<accession>A0ABQ6BZL0</accession>
<name>A0ABQ6BZL0_9BURK</name>
<gene>
    <name evidence="1" type="ORF">GCM10007935_10080</name>
</gene>
<evidence type="ECO:0000313" key="2">
    <source>
        <dbReference type="Proteomes" id="UP001156903"/>
    </source>
</evidence>
<proteinExistence type="predicted"/>
<evidence type="ECO:0000313" key="1">
    <source>
        <dbReference type="EMBL" id="GLS13578.1"/>
    </source>
</evidence>
<dbReference type="Proteomes" id="UP001156903">
    <property type="component" value="Unassembled WGS sequence"/>
</dbReference>
<sequence length="82" mass="9091">MSPLKTCQMHLHARSTDEYIEGSTALMETARTLMVQALNGVDHKARRIAYWHLFCINNTLGMPTETMEAMGIEAPRLEGGAA</sequence>
<protein>
    <submittedName>
        <fullName evidence="1">Uncharacterized protein</fullName>
    </submittedName>
</protein>
<dbReference type="RefSeq" id="WP_284306925.1">
    <property type="nucleotide sequence ID" value="NZ_BSPB01000005.1"/>
</dbReference>
<keyword evidence="2" id="KW-1185">Reference proteome</keyword>
<dbReference type="EMBL" id="BSPB01000005">
    <property type="protein sequence ID" value="GLS13578.1"/>
    <property type="molecule type" value="Genomic_DNA"/>
</dbReference>
<organism evidence="1 2">
    <name type="scientific">Hydrogenophaga electricum</name>
    <dbReference type="NCBI Taxonomy" id="1230953"/>
    <lineage>
        <taxon>Bacteria</taxon>
        <taxon>Pseudomonadati</taxon>
        <taxon>Pseudomonadota</taxon>
        <taxon>Betaproteobacteria</taxon>
        <taxon>Burkholderiales</taxon>
        <taxon>Comamonadaceae</taxon>
        <taxon>Hydrogenophaga</taxon>
    </lineage>
</organism>
<comment type="caution">
    <text evidence="1">The sequence shown here is derived from an EMBL/GenBank/DDBJ whole genome shotgun (WGS) entry which is preliminary data.</text>
</comment>
<reference evidence="2" key="1">
    <citation type="journal article" date="2019" name="Int. J. Syst. Evol. Microbiol.">
        <title>The Global Catalogue of Microorganisms (GCM) 10K type strain sequencing project: providing services to taxonomists for standard genome sequencing and annotation.</title>
        <authorList>
            <consortium name="The Broad Institute Genomics Platform"/>
            <consortium name="The Broad Institute Genome Sequencing Center for Infectious Disease"/>
            <person name="Wu L."/>
            <person name="Ma J."/>
        </authorList>
    </citation>
    <scope>NUCLEOTIDE SEQUENCE [LARGE SCALE GENOMIC DNA]</scope>
    <source>
        <strain evidence="2">NBRC 109341</strain>
    </source>
</reference>